<sequence>MTRPRWSADAKRSLAAGTLACAVVVATEVFGKFNDSAMAWEKVVAIVGVLLFLATSVVAVRSLGNLVVRRTQDRIGVSHAGMVRLAISIVGYLFGAVIALGMLHVGLGQLLVGGALTGVVLGIACQQALGNLFAGLVLLISRPFTIGEAIIVHSGALGGPHEGVVLEMGLVYVVVETDTGLVRLPNSAVLSAGVGPRPVAVEEP</sequence>
<keyword evidence="1" id="KW-0472">Membrane</keyword>
<dbReference type="SUPFAM" id="SSF50182">
    <property type="entry name" value="Sm-like ribonucleoproteins"/>
    <property type="match status" value="1"/>
</dbReference>
<evidence type="ECO:0000313" key="4">
    <source>
        <dbReference type="Proteomes" id="UP000517916"/>
    </source>
</evidence>
<feature type="domain" description="Mechanosensitive ion channel MscS" evidence="2">
    <location>
        <begin position="129"/>
        <end position="191"/>
    </location>
</feature>
<feature type="transmembrane region" description="Helical" evidence="1">
    <location>
        <begin position="42"/>
        <end position="64"/>
    </location>
</feature>
<dbReference type="Pfam" id="PF00924">
    <property type="entry name" value="MS_channel_2nd"/>
    <property type="match status" value="1"/>
</dbReference>
<evidence type="ECO:0000313" key="3">
    <source>
        <dbReference type="EMBL" id="MBA8924950.1"/>
    </source>
</evidence>
<feature type="transmembrane region" description="Helical" evidence="1">
    <location>
        <begin position="85"/>
        <end position="107"/>
    </location>
</feature>
<proteinExistence type="predicted"/>
<dbReference type="RefSeq" id="WP_030109028.1">
    <property type="nucleotide sequence ID" value="NZ_BAAABQ010000010.1"/>
</dbReference>
<keyword evidence="4" id="KW-1185">Reference proteome</keyword>
<comment type="caution">
    <text evidence="3">The sequence shown here is derived from an EMBL/GenBank/DDBJ whole genome shotgun (WGS) entry which is preliminary data.</text>
</comment>
<dbReference type="Gene3D" id="1.10.287.1260">
    <property type="match status" value="1"/>
</dbReference>
<organism evidence="3 4">
    <name type="scientific">Kutzneria viridogrisea</name>
    <dbReference type="NCBI Taxonomy" id="47990"/>
    <lineage>
        <taxon>Bacteria</taxon>
        <taxon>Bacillati</taxon>
        <taxon>Actinomycetota</taxon>
        <taxon>Actinomycetes</taxon>
        <taxon>Pseudonocardiales</taxon>
        <taxon>Pseudonocardiaceae</taxon>
        <taxon>Kutzneria</taxon>
    </lineage>
</organism>
<dbReference type="InterPro" id="IPR045275">
    <property type="entry name" value="MscS_archaea/bacteria_type"/>
</dbReference>
<dbReference type="InterPro" id="IPR010920">
    <property type="entry name" value="LSM_dom_sf"/>
</dbReference>
<evidence type="ECO:0000256" key="1">
    <source>
        <dbReference type="SAM" id="Phobius"/>
    </source>
</evidence>
<gene>
    <name evidence="3" type="ORF">BC739_002149</name>
</gene>
<accession>A0ABR6BDK0</accession>
<protein>
    <submittedName>
        <fullName evidence="3">Small-conductance mechanosensitive channel</fullName>
    </submittedName>
</protein>
<keyword evidence="1" id="KW-1133">Transmembrane helix</keyword>
<reference evidence="3 4" key="1">
    <citation type="submission" date="2020-08" db="EMBL/GenBank/DDBJ databases">
        <title>Genomic Encyclopedia of Archaeal and Bacterial Type Strains, Phase II (KMG-II): from individual species to whole genera.</title>
        <authorList>
            <person name="Goeker M."/>
        </authorList>
    </citation>
    <scope>NUCLEOTIDE SEQUENCE [LARGE SCALE GENOMIC DNA]</scope>
    <source>
        <strain evidence="3 4">DSM 43850</strain>
    </source>
</reference>
<dbReference type="PANTHER" id="PTHR30221:SF1">
    <property type="entry name" value="SMALL-CONDUCTANCE MECHANOSENSITIVE CHANNEL"/>
    <property type="match status" value="1"/>
</dbReference>
<keyword evidence="1" id="KW-0812">Transmembrane</keyword>
<name>A0ABR6BDK0_9PSEU</name>
<dbReference type="PANTHER" id="PTHR30221">
    <property type="entry name" value="SMALL-CONDUCTANCE MECHANOSENSITIVE CHANNEL"/>
    <property type="match status" value="1"/>
</dbReference>
<dbReference type="EMBL" id="JACJID010000002">
    <property type="protein sequence ID" value="MBA8924950.1"/>
    <property type="molecule type" value="Genomic_DNA"/>
</dbReference>
<feature type="transmembrane region" description="Helical" evidence="1">
    <location>
        <begin position="119"/>
        <end position="140"/>
    </location>
</feature>
<dbReference type="InterPro" id="IPR006685">
    <property type="entry name" value="MscS_channel_2nd"/>
</dbReference>
<evidence type="ECO:0000259" key="2">
    <source>
        <dbReference type="Pfam" id="PF00924"/>
    </source>
</evidence>
<dbReference type="Proteomes" id="UP000517916">
    <property type="component" value="Unassembled WGS sequence"/>
</dbReference>